<feature type="transmembrane region" description="Helical" evidence="5">
    <location>
        <begin position="199"/>
        <end position="221"/>
    </location>
</feature>
<feature type="transmembrane region" description="Helical" evidence="5">
    <location>
        <begin position="233"/>
        <end position="256"/>
    </location>
</feature>
<evidence type="ECO:0000313" key="6">
    <source>
        <dbReference type="EMBL" id="MDC8755304.1"/>
    </source>
</evidence>
<evidence type="ECO:0000256" key="5">
    <source>
        <dbReference type="RuleBase" id="RU363041"/>
    </source>
</evidence>
<feature type="transmembrane region" description="Helical" evidence="5">
    <location>
        <begin position="297"/>
        <end position="314"/>
    </location>
</feature>
<keyword evidence="2 5" id="KW-0812">Transmembrane</keyword>
<dbReference type="Proteomes" id="UP001216558">
    <property type="component" value="Unassembled WGS sequence"/>
</dbReference>
<comment type="similarity">
    <text evidence="5">Belongs to the 4-toluene sulfonate uptake permease (TSUP) (TC 2.A.102) family.</text>
</comment>
<organism evidence="6 7">
    <name type="scientific">Erythrobacter fulvus</name>
    <dbReference type="NCBI Taxonomy" id="2987523"/>
    <lineage>
        <taxon>Bacteria</taxon>
        <taxon>Pseudomonadati</taxon>
        <taxon>Pseudomonadota</taxon>
        <taxon>Alphaproteobacteria</taxon>
        <taxon>Sphingomonadales</taxon>
        <taxon>Erythrobacteraceae</taxon>
        <taxon>Erythrobacter/Porphyrobacter group</taxon>
        <taxon>Erythrobacter</taxon>
    </lineage>
</organism>
<comment type="subcellular location">
    <subcellularLocation>
        <location evidence="5">Cell membrane</location>
        <topology evidence="5">Multi-pass membrane protein</topology>
    </subcellularLocation>
    <subcellularLocation>
        <location evidence="1">Membrane</location>
        <topology evidence="1">Multi-pass membrane protein</topology>
    </subcellularLocation>
</comment>
<dbReference type="EMBL" id="JAQQXQ010000008">
    <property type="protein sequence ID" value="MDC8755304.1"/>
    <property type="molecule type" value="Genomic_DNA"/>
</dbReference>
<evidence type="ECO:0000256" key="4">
    <source>
        <dbReference type="ARBA" id="ARBA00023136"/>
    </source>
</evidence>
<feature type="transmembrane region" description="Helical" evidence="5">
    <location>
        <begin position="49"/>
        <end position="75"/>
    </location>
</feature>
<dbReference type="PANTHER" id="PTHR43701:SF2">
    <property type="entry name" value="MEMBRANE TRANSPORTER PROTEIN YJNA-RELATED"/>
    <property type="match status" value="1"/>
</dbReference>
<gene>
    <name evidence="6" type="ORF">OIK40_11705</name>
</gene>
<dbReference type="PANTHER" id="PTHR43701">
    <property type="entry name" value="MEMBRANE TRANSPORTER PROTEIN MJ0441-RELATED"/>
    <property type="match status" value="1"/>
</dbReference>
<feature type="transmembrane region" description="Helical" evidence="5">
    <location>
        <begin position="268"/>
        <end position="291"/>
    </location>
</feature>
<keyword evidence="4 5" id="KW-0472">Membrane</keyword>
<dbReference type="RefSeq" id="WP_273678516.1">
    <property type="nucleotide sequence ID" value="NZ_JAQQXQ010000008.1"/>
</dbReference>
<dbReference type="InterPro" id="IPR051598">
    <property type="entry name" value="TSUP/Inactive_protease-like"/>
</dbReference>
<keyword evidence="3 5" id="KW-1133">Transmembrane helix</keyword>
<proteinExistence type="inferred from homology"/>
<dbReference type="Pfam" id="PF01925">
    <property type="entry name" value="TauE"/>
    <property type="match status" value="1"/>
</dbReference>
<evidence type="ECO:0000313" key="7">
    <source>
        <dbReference type="Proteomes" id="UP001216558"/>
    </source>
</evidence>
<feature type="transmembrane region" description="Helical" evidence="5">
    <location>
        <begin position="87"/>
        <end position="109"/>
    </location>
</feature>
<evidence type="ECO:0000256" key="1">
    <source>
        <dbReference type="ARBA" id="ARBA00004141"/>
    </source>
</evidence>
<keyword evidence="7" id="KW-1185">Reference proteome</keyword>
<sequence length="315" mass="33151">MADIANSSPGSALPPHRIVWMGGCVLLAAYTAVWVLVPADPALLARLWFLPGVGIVGAIIANTSGTGGGVVFVPVFNALRELGIMNLSPLAVVGVSMGIQSFGMSMGSLRWTDRLLHQPEPGPLEARVRLKDFAIVVLAVLALSLPAMLATQRLTAFDQGQVLYAYKGFSIALGLALILATWTVNAARPERAKLARSDLIVLLALAVPGGVLTALFSVGMGELVALYLFIRHYPVLLCTGAACVISAVSCIAGFVWHIGAGTVQWEVVLLAAPAAVLGGFLARPIALWLGAKRLKTLDGGWIVLSALYLLWLNAR</sequence>
<comment type="caution">
    <text evidence="6">The sequence shown here is derived from an EMBL/GenBank/DDBJ whole genome shotgun (WGS) entry which is preliminary data.</text>
</comment>
<accession>A0ABT5JRJ7</accession>
<name>A0ABT5JRJ7_9SPHN</name>
<keyword evidence="5" id="KW-1003">Cell membrane</keyword>
<reference evidence="6 7" key="1">
    <citation type="submission" date="2022-10" db="EMBL/GenBank/DDBJ databases">
        <title>Erythrobacter sp. sf7 Genome sequencing.</title>
        <authorList>
            <person name="Park S."/>
        </authorList>
    </citation>
    <scope>NUCLEOTIDE SEQUENCE [LARGE SCALE GENOMIC DNA]</scope>
    <source>
        <strain evidence="7">sf7</strain>
    </source>
</reference>
<feature type="transmembrane region" description="Helical" evidence="5">
    <location>
        <begin position="130"/>
        <end position="149"/>
    </location>
</feature>
<protein>
    <recommendedName>
        <fullName evidence="5">Probable membrane transporter protein</fullName>
    </recommendedName>
</protein>
<feature type="transmembrane region" description="Helical" evidence="5">
    <location>
        <begin position="169"/>
        <end position="187"/>
    </location>
</feature>
<evidence type="ECO:0000256" key="2">
    <source>
        <dbReference type="ARBA" id="ARBA00022692"/>
    </source>
</evidence>
<feature type="transmembrane region" description="Helical" evidence="5">
    <location>
        <begin position="18"/>
        <end position="37"/>
    </location>
</feature>
<evidence type="ECO:0000256" key="3">
    <source>
        <dbReference type="ARBA" id="ARBA00022989"/>
    </source>
</evidence>
<dbReference type="InterPro" id="IPR002781">
    <property type="entry name" value="TM_pro_TauE-like"/>
</dbReference>